<protein>
    <submittedName>
        <fullName evidence="1">Uncharacterized protein</fullName>
    </submittedName>
</protein>
<dbReference type="EMBL" id="CAJPWZ010000422">
    <property type="protein sequence ID" value="CAG2192630.1"/>
    <property type="molecule type" value="Genomic_DNA"/>
</dbReference>
<sequence length="189" mass="21846">MSSDESDGNFEGFGETNIINAEQEVLVAEERLRIILNEQGIGDDIDGNLIGNEDEGEQEVNICERGDCGDGWHNGFNIFERGLIYPSWHYWAKSRHGCWKGGHRFLATLYGYDPFLEFSRNKTDSYANFYIQLRPNDNKMPWSNPTLPCLPKIKAFCCLTYQMGISRKHSTKLYWSTDPKMSPQYFHLQ</sequence>
<keyword evidence="2" id="KW-1185">Reference proteome</keyword>
<accession>A0A8S3QDK4</accession>
<gene>
    <name evidence="1" type="ORF">MEDL_7783</name>
</gene>
<proteinExistence type="predicted"/>
<reference evidence="1" key="1">
    <citation type="submission" date="2021-03" db="EMBL/GenBank/DDBJ databases">
        <authorList>
            <person name="Bekaert M."/>
        </authorList>
    </citation>
    <scope>NUCLEOTIDE SEQUENCE</scope>
</reference>
<dbReference type="OrthoDB" id="6189815at2759"/>
<dbReference type="AlphaFoldDB" id="A0A8S3QDK4"/>
<dbReference type="Proteomes" id="UP000683360">
    <property type="component" value="Unassembled WGS sequence"/>
</dbReference>
<organism evidence="1 2">
    <name type="scientific">Mytilus edulis</name>
    <name type="common">Blue mussel</name>
    <dbReference type="NCBI Taxonomy" id="6550"/>
    <lineage>
        <taxon>Eukaryota</taxon>
        <taxon>Metazoa</taxon>
        <taxon>Spiralia</taxon>
        <taxon>Lophotrochozoa</taxon>
        <taxon>Mollusca</taxon>
        <taxon>Bivalvia</taxon>
        <taxon>Autobranchia</taxon>
        <taxon>Pteriomorphia</taxon>
        <taxon>Mytilida</taxon>
        <taxon>Mytiloidea</taxon>
        <taxon>Mytilidae</taxon>
        <taxon>Mytilinae</taxon>
        <taxon>Mytilus</taxon>
    </lineage>
</organism>
<comment type="caution">
    <text evidence="1">The sequence shown here is derived from an EMBL/GenBank/DDBJ whole genome shotgun (WGS) entry which is preliminary data.</text>
</comment>
<evidence type="ECO:0000313" key="1">
    <source>
        <dbReference type="EMBL" id="CAG2192630.1"/>
    </source>
</evidence>
<name>A0A8S3QDK4_MYTED</name>
<evidence type="ECO:0000313" key="2">
    <source>
        <dbReference type="Proteomes" id="UP000683360"/>
    </source>
</evidence>